<dbReference type="GO" id="GO:0000166">
    <property type="term" value="F:nucleotide binding"/>
    <property type="evidence" value="ECO:0007669"/>
    <property type="project" value="UniProtKB-KW"/>
</dbReference>
<evidence type="ECO:0000256" key="6">
    <source>
        <dbReference type="ARBA" id="ARBA00022741"/>
    </source>
</evidence>
<reference evidence="11" key="1">
    <citation type="submission" date="2022-11" db="UniProtKB">
        <authorList>
            <consortium name="WormBaseParasite"/>
        </authorList>
    </citation>
    <scope>IDENTIFICATION</scope>
</reference>
<dbReference type="PANTHER" id="PTHR11575:SF24">
    <property type="entry name" value="5'-NUCLEOTIDASE"/>
    <property type="match status" value="1"/>
</dbReference>
<dbReference type="FunFam" id="3.60.21.10:FF:000020">
    <property type="entry name" value="NT5E isoform 4"/>
    <property type="match status" value="1"/>
</dbReference>
<evidence type="ECO:0000313" key="10">
    <source>
        <dbReference type="Proteomes" id="UP000887565"/>
    </source>
</evidence>
<evidence type="ECO:0000256" key="5">
    <source>
        <dbReference type="ARBA" id="ARBA00022729"/>
    </source>
</evidence>
<feature type="domain" description="Calcineurin-like phosphoesterase" evidence="9">
    <location>
        <begin position="28"/>
        <end position="287"/>
    </location>
</feature>
<protein>
    <recommendedName>
        <fullName evidence="3">5'-nucleotidase</fullName>
        <ecNumber evidence="3">3.1.3.5</ecNumber>
    </recommendedName>
</protein>
<organism evidence="10 11">
    <name type="scientific">Romanomermis culicivorax</name>
    <name type="common">Nematode worm</name>
    <dbReference type="NCBI Taxonomy" id="13658"/>
    <lineage>
        <taxon>Eukaryota</taxon>
        <taxon>Metazoa</taxon>
        <taxon>Ecdysozoa</taxon>
        <taxon>Nematoda</taxon>
        <taxon>Enoplea</taxon>
        <taxon>Dorylaimia</taxon>
        <taxon>Mermithida</taxon>
        <taxon>Mermithoidea</taxon>
        <taxon>Mermithidae</taxon>
        <taxon>Romanomermis</taxon>
    </lineage>
</organism>
<dbReference type="Proteomes" id="UP000887565">
    <property type="component" value="Unplaced"/>
</dbReference>
<dbReference type="AlphaFoldDB" id="A0A915K679"/>
<accession>A0A915K679</accession>
<name>A0A915K679_ROMCU</name>
<dbReference type="PANTHER" id="PTHR11575">
    <property type="entry name" value="5'-NUCLEOTIDASE-RELATED"/>
    <property type="match status" value="1"/>
</dbReference>
<dbReference type="WBParaSite" id="nRc.2.0.1.t33694-RA">
    <property type="protein sequence ID" value="nRc.2.0.1.t33694-RA"/>
    <property type="gene ID" value="nRc.2.0.1.g33694"/>
</dbReference>
<keyword evidence="6 8" id="KW-0547">Nucleotide-binding</keyword>
<evidence type="ECO:0000259" key="9">
    <source>
        <dbReference type="Pfam" id="PF00149"/>
    </source>
</evidence>
<evidence type="ECO:0000256" key="7">
    <source>
        <dbReference type="ARBA" id="ARBA00022801"/>
    </source>
</evidence>
<dbReference type="SUPFAM" id="SSF56300">
    <property type="entry name" value="Metallo-dependent phosphatases"/>
    <property type="match status" value="1"/>
</dbReference>
<dbReference type="InterPro" id="IPR006179">
    <property type="entry name" value="5_nucleotidase/apyrase"/>
</dbReference>
<dbReference type="GO" id="GO:0009166">
    <property type="term" value="P:nucleotide catabolic process"/>
    <property type="evidence" value="ECO:0007669"/>
    <property type="project" value="InterPro"/>
</dbReference>
<proteinExistence type="inferred from homology"/>
<dbReference type="Gene3D" id="3.60.21.10">
    <property type="match status" value="1"/>
</dbReference>
<evidence type="ECO:0000256" key="2">
    <source>
        <dbReference type="ARBA" id="ARBA00006654"/>
    </source>
</evidence>
<dbReference type="PRINTS" id="PR01607">
    <property type="entry name" value="APYRASEFAMLY"/>
</dbReference>
<sequence length="442" mass="49573">MVELRPITALLASIILNSINLIVADLNLTILHTNDVHCRFLSFNSQTRNCEANDIKENHCWGGAARRMTLVERFRRQFKNTLFLDAGDQYQASCVSYVSCVKAGFKAHRTIWFTMLDWEPIAKYMNLIKYDAMCLGNHDFDHGIFGLVPFLANITCKIVDSNIYSTDPNHPSPLEKYFQNYLLYTFVDSQGQNQTVAVVGYTISTTPEISSPGPDVGFSVKNARLSIEVLFSQRMALDEIPALQRVVDQLKAKGVKRIIALGHSGINMDRKVCRSVKGLDLVIGGHTNTFLYTGQPPIDQTPEGPYPEVYRDTGENCLVVQAYAYGQYLGFLQVNFDENGQIDRWNGNPILIDAKVPENPEMVQLLEPYSKRLVDLERQVVGMTEITINTIGETCKRHECPTANGVADAFVEYYRNSVLNESNSPNASDYAADELCNALDLV</sequence>
<evidence type="ECO:0000256" key="1">
    <source>
        <dbReference type="ARBA" id="ARBA00000815"/>
    </source>
</evidence>
<evidence type="ECO:0000313" key="11">
    <source>
        <dbReference type="WBParaSite" id="nRc.2.0.1.t33694-RA"/>
    </source>
</evidence>
<keyword evidence="7 8" id="KW-0378">Hydrolase</keyword>
<dbReference type="GO" id="GO:0008253">
    <property type="term" value="F:5'-nucleotidase activity"/>
    <property type="evidence" value="ECO:0007669"/>
    <property type="project" value="UniProtKB-EC"/>
</dbReference>
<dbReference type="Pfam" id="PF00149">
    <property type="entry name" value="Metallophos"/>
    <property type="match status" value="1"/>
</dbReference>
<dbReference type="OMA" id="TNSIVEW"/>
<comment type="similarity">
    <text evidence="2 8">Belongs to the 5'-nucleotidase family.</text>
</comment>
<comment type="catalytic activity">
    <reaction evidence="1">
        <text>a ribonucleoside 5'-phosphate + H2O = a ribonucleoside + phosphate</text>
        <dbReference type="Rhea" id="RHEA:12484"/>
        <dbReference type="ChEBI" id="CHEBI:15377"/>
        <dbReference type="ChEBI" id="CHEBI:18254"/>
        <dbReference type="ChEBI" id="CHEBI:43474"/>
        <dbReference type="ChEBI" id="CHEBI:58043"/>
        <dbReference type="EC" id="3.1.3.5"/>
    </reaction>
</comment>
<evidence type="ECO:0000256" key="4">
    <source>
        <dbReference type="ARBA" id="ARBA00022723"/>
    </source>
</evidence>
<keyword evidence="4" id="KW-0479">Metal-binding</keyword>
<evidence type="ECO:0000256" key="3">
    <source>
        <dbReference type="ARBA" id="ARBA00012643"/>
    </source>
</evidence>
<keyword evidence="5" id="KW-0732">Signal</keyword>
<dbReference type="GO" id="GO:0046872">
    <property type="term" value="F:metal ion binding"/>
    <property type="evidence" value="ECO:0007669"/>
    <property type="project" value="UniProtKB-KW"/>
</dbReference>
<keyword evidence="10" id="KW-1185">Reference proteome</keyword>
<evidence type="ECO:0000256" key="8">
    <source>
        <dbReference type="RuleBase" id="RU362119"/>
    </source>
</evidence>
<dbReference type="InterPro" id="IPR004843">
    <property type="entry name" value="Calcineurin-like_PHP"/>
</dbReference>
<dbReference type="CDD" id="cd07409">
    <property type="entry name" value="MPP_CD73_N"/>
    <property type="match status" value="1"/>
</dbReference>
<dbReference type="InterPro" id="IPR029052">
    <property type="entry name" value="Metallo-depent_PP-like"/>
</dbReference>
<dbReference type="EC" id="3.1.3.5" evidence="3"/>